<dbReference type="InterPro" id="IPR005216">
    <property type="entry name" value="Citrate_lyase_ligase"/>
</dbReference>
<evidence type="ECO:0000313" key="6">
    <source>
        <dbReference type="Proteomes" id="UP001500171"/>
    </source>
</evidence>
<evidence type="ECO:0000256" key="1">
    <source>
        <dbReference type="ARBA" id="ARBA00022741"/>
    </source>
</evidence>
<dbReference type="GO" id="GO:0016874">
    <property type="term" value="F:ligase activity"/>
    <property type="evidence" value="ECO:0007669"/>
    <property type="project" value="UniProtKB-KW"/>
</dbReference>
<keyword evidence="6" id="KW-1185">Reference proteome</keyword>
<gene>
    <name evidence="5" type="primary">citC</name>
    <name evidence="5" type="ORF">GCM10023211_14030</name>
</gene>
<proteinExistence type="predicted"/>
<sequence>MYSLIDYTVINITQCPLDKVQIKQLLQLSALDLDPNVILFIVAKLDSRIIACAGIEHNIIKCVAIHPDYRGYQLNLALMDKTIKYANEKGHFHLFLYTKPDNQPFFSGCGFYPIIEIKDLVVLMENTPIGIKQYCKHLALQRRDGTKIGSIVMNANPFTKGHQYLIECAASQCDWLHVFVVNENASLFPFTTRLQLVKAGTASINNISVFPSSSYIISKATFPTYFLKDNIKVDYAYMGIDLLIFRNYIAPALNITHRFVGSEPHSPVTEAYNNAMLHWLEDTHVSAYPVIKQIEIERITVGDQVISASLVRRQLAQKQYQQLEELVPPSTWDYLKSNLNTLSDEFKR</sequence>
<dbReference type="NCBIfam" id="TIGR00125">
    <property type="entry name" value="cyt_tran_rel"/>
    <property type="match status" value="1"/>
</dbReference>
<dbReference type="InterPro" id="IPR014729">
    <property type="entry name" value="Rossmann-like_a/b/a_fold"/>
</dbReference>
<dbReference type="PANTHER" id="PTHR40599">
    <property type="entry name" value="[CITRATE [PRO-3S]-LYASE] LIGASE"/>
    <property type="match status" value="1"/>
</dbReference>
<dbReference type="SMART" id="SM00764">
    <property type="entry name" value="Citrate_ly_lig"/>
    <property type="match status" value="1"/>
</dbReference>
<dbReference type="Pfam" id="PF00583">
    <property type="entry name" value="Acetyltransf_1"/>
    <property type="match status" value="1"/>
</dbReference>
<reference evidence="6" key="1">
    <citation type="journal article" date="2019" name="Int. J. Syst. Evol. Microbiol.">
        <title>The Global Catalogue of Microorganisms (GCM) 10K type strain sequencing project: providing services to taxonomists for standard genome sequencing and annotation.</title>
        <authorList>
            <consortium name="The Broad Institute Genomics Platform"/>
            <consortium name="The Broad Institute Genome Sequencing Center for Infectious Disease"/>
            <person name="Wu L."/>
            <person name="Ma J."/>
        </authorList>
    </citation>
    <scope>NUCLEOTIDE SEQUENCE [LARGE SCALE GENOMIC DNA]</scope>
    <source>
        <strain evidence="6">JCM 18050</strain>
    </source>
</reference>
<dbReference type="EMBL" id="BAABHY010000001">
    <property type="protein sequence ID" value="GAA5110061.1"/>
    <property type="molecule type" value="Genomic_DNA"/>
</dbReference>
<dbReference type="InterPro" id="IPR016181">
    <property type="entry name" value="Acyl_CoA_acyltransferase"/>
</dbReference>
<dbReference type="SUPFAM" id="SSF55729">
    <property type="entry name" value="Acyl-CoA N-acyltransferases (Nat)"/>
    <property type="match status" value="1"/>
</dbReference>
<dbReference type="PANTHER" id="PTHR40599:SF1">
    <property type="entry name" value="[CITRATE [PRO-3S]-LYASE] LIGASE"/>
    <property type="match status" value="1"/>
</dbReference>
<dbReference type="Gene3D" id="3.40.50.620">
    <property type="entry name" value="HUPs"/>
    <property type="match status" value="1"/>
</dbReference>
<dbReference type="Gene3D" id="3.40.630.30">
    <property type="match status" value="1"/>
</dbReference>
<dbReference type="PROSITE" id="PS51186">
    <property type="entry name" value="GNAT"/>
    <property type="match status" value="1"/>
</dbReference>
<keyword evidence="3 5" id="KW-0436">Ligase</keyword>
<feature type="domain" description="N-acetyltransferase" evidence="4">
    <location>
        <begin position="1"/>
        <end position="129"/>
    </location>
</feature>
<name>A0ABP9N7L2_9GAMM</name>
<organism evidence="5 6">
    <name type="scientific">Orbus sasakiae</name>
    <dbReference type="NCBI Taxonomy" id="1078475"/>
    <lineage>
        <taxon>Bacteria</taxon>
        <taxon>Pseudomonadati</taxon>
        <taxon>Pseudomonadota</taxon>
        <taxon>Gammaproteobacteria</taxon>
        <taxon>Orbales</taxon>
        <taxon>Orbaceae</taxon>
        <taxon>Orbus</taxon>
    </lineage>
</organism>
<evidence type="ECO:0000256" key="3">
    <source>
        <dbReference type="PIRNR" id="PIRNR005751"/>
    </source>
</evidence>
<comment type="caution">
    <text evidence="5">The sequence shown here is derived from an EMBL/GenBank/DDBJ whole genome shotgun (WGS) entry which is preliminary data.</text>
</comment>
<accession>A0ABP9N7L2</accession>
<dbReference type="PIRSF" id="PIRSF005751">
    <property type="entry name" value="Acet_citr_lig"/>
    <property type="match status" value="1"/>
</dbReference>
<dbReference type="InterPro" id="IPR013166">
    <property type="entry name" value="Citrate_lyase_ligase_C"/>
</dbReference>
<dbReference type="Pfam" id="PF08218">
    <property type="entry name" value="Citrate_ly_lig"/>
    <property type="match status" value="1"/>
</dbReference>
<dbReference type="InterPro" id="IPR004821">
    <property type="entry name" value="Cyt_trans-like"/>
</dbReference>
<evidence type="ECO:0000259" key="4">
    <source>
        <dbReference type="PROSITE" id="PS51186"/>
    </source>
</evidence>
<comment type="catalytic activity">
    <reaction evidence="3">
        <text>holo-[citrate lyase ACP] + acetate + ATP = acetyl-[citrate lyase ACP] + AMP + diphosphate</text>
        <dbReference type="Rhea" id="RHEA:23788"/>
        <dbReference type="Rhea" id="RHEA-COMP:10158"/>
        <dbReference type="Rhea" id="RHEA-COMP:13710"/>
        <dbReference type="ChEBI" id="CHEBI:30089"/>
        <dbReference type="ChEBI" id="CHEBI:30616"/>
        <dbReference type="ChEBI" id="CHEBI:33019"/>
        <dbReference type="ChEBI" id="CHEBI:82683"/>
        <dbReference type="ChEBI" id="CHEBI:137976"/>
        <dbReference type="ChEBI" id="CHEBI:456215"/>
        <dbReference type="EC" id="6.2.1.22"/>
    </reaction>
</comment>
<comment type="function">
    <text evidence="3">Acetylation of prosthetic group (2-(5''-phosphoribosyl)-3'-dephosphocoenzyme-A) of the gamma subunit of citrate lyase.</text>
</comment>
<protein>
    <recommendedName>
        <fullName evidence="3">[Citrate [pro-3S]-lyase] ligase</fullName>
        <ecNumber evidence="3">6.2.1.22</ecNumber>
    </recommendedName>
</protein>
<dbReference type="SUPFAM" id="SSF52374">
    <property type="entry name" value="Nucleotidylyl transferase"/>
    <property type="match status" value="1"/>
</dbReference>
<dbReference type="RefSeq" id="WP_345490311.1">
    <property type="nucleotide sequence ID" value="NZ_BAABHY010000001.1"/>
</dbReference>
<keyword evidence="2 3" id="KW-0067">ATP-binding</keyword>
<keyword evidence="1 3" id="KW-0547">Nucleotide-binding</keyword>
<dbReference type="EC" id="6.2.1.22" evidence="3"/>
<evidence type="ECO:0000313" key="5">
    <source>
        <dbReference type="EMBL" id="GAA5110061.1"/>
    </source>
</evidence>
<dbReference type="NCBIfam" id="TIGR00124">
    <property type="entry name" value="cit_ly_ligase"/>
    <property type="match status" value="1"/>
</dbReference>
<dbReference type="Proteomes" id="UP001500171">
    <property type="component" value="Unassembled WGS sequence"/>
</dbReference>
<dbReference type="InterPro" id="IPR000182">
    <property type="entry name" value="GNAT_dom"/>
</dbReference>
<evidence type="ECO:0000256" key="2">
    <source>
        <dbReference type="ARBA" id="ARBA00022840"/>
    </source>
</evidence>